<dbReference type="GO" id="GO:0016301">
    <property type="term" value="F:kinase activity"/>
    <property type="evidence" value="ECO:0007669"/>
    <property type="project" value="UniProtKB-KW"/>
</dbReference>
<evidence type="ECO:0000256" key="1">
    <source>
        <dbReference type="SAM" id="Phobius"/>
    </source>
</evidence>
<keyword evidence="1" id="KW-0812">Transmembrane</keyword>
<sequence length="43" mass="4882">MKPVLNLALTFFSHILREYTLTIILTIVFIIFSVSFPDNKGPA</sequence>
<feature type="transmembrane region" description="Helical" evidence="1">
    <location>
        <begin position="20"/>
        <end position="37"/>
    </location>
</feature>
<dbReference type="AlphaFoldDB" id="A0A2P2MWL8"/>
<reference evidence="2" key="1">
    <citation type="submission" date="2018-02" db="EMBL/GenBank/DDBJ databases">
        <title>Rhizophora mucronata_Transcriptome.</title>
        <authorList>
            <person name="Meera S.P."/>
            <person name="Sreeshan A."/>
            <person name="Augustine A."/>
        </authorList>
    </citation>
    <scope>NUCLEOTIDE SEQUENCE</scope>
    <source>
        <tissue evidence="2">Leaf</tissue>
    </source>
</reference>
<organism evidence="2">
    <name type="scientific">Rhizophora mucronata</name>
    <name type="common">Asiatic mangrove</name>
    <dbReference type="NCBI Taxonomy" id="61149"/>
    <lineage>
        <taxon>Eukaryota</taxon>
        <taxon>Viridiplantae</taxon>
        <taxon>Streptophyta</taxon>
        <taxon>Embryophyta</taxon>
        <taxon>Tracheophyta</taxon>
        <taxon>Spermatophyta</taxon>
        <taxon>Magnoliopsida</taxon>
        <taxon>eudicotyledons</taxon>
        <taxon>Gunneridae</taxon>
        <taxon>Pentapetalae</taxon>
        <taxon>rosids</taxon>
        <taxon>fabids</taxon>
        <taxon>Malpighiales</taxon>
        <taxon>Rhizophoraceae</taxon>
        <taxon>Rhizophora</taxon>
    </lineage>
</organism>
<evidence type="ECO:0000313" key="2">
    <source>
        <dbReference type="EMBL" id="MBX34598.1"/>
    </source>
</evidence>
<name>A0A2P2MWL8_RHIMU</name>
<keyword evidence="1" id="KW-0472">Membrane</keyword>
<accession>A0A2P2MWL8</accession>
<keyword evidence="1" id="KW-1133">Transmembrane helix</keyword>
<protein>
    <submittedName>
        <fullName evidence="2">Putative leucine-rich repeat receptor-like serine/threonine-protein kinase</fullName>
    </submittedName>
</protein>
<dbReference type="EMBL" id="GGEC01054114">
    <property type="protein sequence ID" value="MBX34598.1"/>
    <property type="molecule type" value="Transcribed_RNA"/>
</dbReference>
<keyword evidence="2" id="KW-0675">Receptor</keyword>
<proteinExistence type="predicted"/>
<keyword evidence="2" id="KW-0418">Kinase</keyword>
<keyword evidence="2" id="KW-0808">Transferase</keyword>